<name>A0A455SVP3_9CHLR</name>
<dbReference type="Pfam" id="PF04655">
    <property type="entry name" value="APH_6_hur"/>
    <property type="match status" value="1"/>
</dbReference>
<organism evidence="1">
    <name type="scientific">Thermosporothrix sp. COM3</name>
    <dbReference type="NCBI Taxonomy" id="2490863"/>
    <lineage>
        <taxon>Bacteria</taxon>
        <taxon>Bacillati</taxon>
        <taxon>Chloroflexota</taxon>
        <taxon>Ktedonobacteria</taxon>
        <taxon>Ktedonobacterales</taxon>
        <taxon>Thermosporotrichaceae</taxon>
        <taxon>Thermosporothrix</taxon>
    </lineage>
</organism>
<accession>A0A455SVP3</accession>
<dbReference type="SUPFAM" id="SSF56112">
    <property type="entry name" value="Protein kinase-like (PK-like)"/>
    <property type="match status" value="1"/>
</dbReference>
<dbReference type="AlphaFoldDB" id="A0A455SVP3"/>
<dbReference type="Gene3D" id="3.90.1200.10">
    <property type="match status" value="1"/>
</dbReference>
<dbReference type="GO" id="GO:0016773">
    <property type="term" value="F:phosphotransferase activity, alcohol group as acceptor"/>
    <property type="evidence" value="ECO:0007669"/>
    <property type="project" value="InterPro"/>
</dbReference>
<dbReference type="InterPro" id="IPR011009">
    <property type="entry name" value="Kinase-like_dom_sf"/>
</dbReference>
<reference evidence="1" key="1">
    <citation type="submission" date="2018-12" db="EMBL/GenBank/DDBJ databases">
        <title>Novel natural products biosynthetic potential of the class Ktedonobacteria.</title>
        <authorList>
            <person name="Zheng Y."/>
            <person name="Saitou A."/>
            <person name="Wang C.M."/>
            <person name="Toyoda A."/>
            <person name="Minakuchi Y."/>
            <person name="Sekiguchi Y."/>
            <person name="Ueda K."/>
            <person name="Takano H."/>
            <person name="Sakai Y."/>
            <person name="Yokota A."/>
            <person name="Yabe S."/>
        </authorList>
    </citation>
    <scope>NUCLEOTIDE SEQUENCE</scope>
    <source>
        <strain evidence="1">COM3</strain>
    </source>
</reference>
<dbReference type="EMBL" id="AP019376">
    <property type="protein sequence ID" value="BBH91588.1"/>
    <property type="molecule type" value="Genomic_DNA"/>
</dbReference>
<dbReference type="GO" id="GO:0019748">
    <property type="term" value="P:secondary metabolic process"/>
    <property type="evidence" value="ECO:0007669"/>
    <property type="project" value="InterPro"/>
</dbReference>
<dbReference type="InterPro" id="IPR006748">
    <property type="entry name" value="NH2Glyco/OHUrea_AB-resist_kin"/>
</dbReference>
<protein>
    <submittedName>
        <fullName evidence="1">Hydroxyurea phosphotransferase</fullName>
    </submittedName>
</protein>
<sequence>MIMLPEEFHHHILKYHEEEGAAWLERLPTILETCIQRWNLSLEPPFGNLSFHYVVPATQSDGTPVVLKACAPTGEFQEEVAALQHFAGKGMARLLAFDSDTETMLLERLLPGTILSTIQDDQAATSAAAAVMRKLWKPVSSDYPFPTILEWGQGLTRLRAHYNGGHGPFPAALLEEAEANLTELGASMPEQVLLHGDLHHDNILSAHRDTWLAIDPKGVVGEPAFEIGAFLHNPGTLFKRPHPERIIARRVDQFVDELGLDRKRVLGWSIVQSVLAAWWGVEDADQLWEEALRCAEILSTLKR</sequence>
<proteinExistence type="predicted"/>
<evidence type="ECO:0000313" key="1">
    <source>
        <dbReference type="EMBL" id="BBH91588.1"/>
    </source>
</evidence>
<keyword evidence="1" id="KW-0808">Transferase</keyword>
<gene>
    <name evidence="1" type="ORF">KTC_63390</name>
</gene>